<name>A0A964RLD1_9CLOT</name>
<gene>
    <name evidence="1" type="ORF">GKZ28_08440</name>
</gene>
<accession>A0A964RLD1</accession>
<proteinExistence type="predicted"/>
<protein>
    <submittedName>
        <fullName evidence="1">Uncharacterized protein</fullName>
    </submittedName>
</protein>
<organism evidence="1 2">
    <name type="scientific">Clostridium chromiireducens</name>
    <dbReference type="NCBI Taxonomy" id="225345"/>
    <lineage>
        <taxon>Bacteria</taxon>
        <taxon>Bacillati</taxon>
        <taxon>Bacillota</taxon>
        <taxon>Clostridia</taxon>
        <taxon>Eubacteriales</taxon>
        <taxon>Clostridiaceae</taxon>
        <taxon>Clostridium</taxon>
    </lineage>
</organism>
<dbReference type="AlphaFoldDB" id="A0A964RLD1"/>
<dbReference type="RefSeq" id="WP_160358818.1">
    <property type="nucleotide sequence ID" value="NZ_WSRQ01000010.1"/>
</dbReference>
<dbReference type="EMBL" id="WSRQ01000010">
    <property type="protein sequence ID" value="MVX63723.1"/>
    <property type="molecule type" value="Genomic_DNA"/>
</dbReference>
<evidence type="ECO:0000313" key="1">
    <source>
        <dbReference type="EMBL" id="MVX63723.1"/>
    </source>
</evidence>
<comment type="caution">
    <text evidence="1">The sequence shown here is derived from an EMBL/GenBank/DDBJ whole genome shotgun (WGS) entry which is preliminary data.</text>
</comment>
<reference evidence="1" key="1">
    <citation type="submission" date="2019-12" db="EMBL/GenBank/DDBJ databases">
        <title>Microbes associate with the intestines of laboratory mice.</title>
        <authorList>
            <person name="Navarre W."/>
            <person name="Wong E."/>
        </authorList>
    </citation>
    <scope>NUCLEOTIDE SEQUENCE</scope>
    <source>
        <strain evidence="1">NM79_F5</strain>
    </source>
</reference>
<sequence length="144" mass="16881">MENVIINDIFKTTYDNQTCWVSYSVSDKVGYEIINKRNQDNIERLQLLCNTNKRLNGKYTIKNYLSVCSNYLQDIINECLHSENEMYFVEYEDLDEVVSSSERDSFINNLKLEAAYLDIQDYVRFNEDGCAITVYGGLITLFLF</sequence>
<dbReference type="Proteomes" id="UP000656077">
    <property type="component" value="Unassembled WGS sequence"/>
</dbReference>
<evidence type="ECO:0000313" key="2">
    <source>
        <dbReference type="Proteomes" id="UP000656077"/>
    </source>
</evidence>